<feature type="region of interest" description="Disordered" evidence="3">
    <location>
        <begin position="52"/>
        <end position="80"/>
    </location>
</feature>
<keyword evidence="6" id="KW-1185">Reference proteome</keyword>
<evidence type="ECO:0000256" key="2">
    <source>
        <dbReference type="ARBA" id="ARBA00022801"/>
    </source>
</evidence>
<reference evidence="5" key="2">
    <citation type="journal article" date="2020" name="Nat. Commun.">
        <title>Large-scale genome sequencing of mycorrhizal fungi provides insights into the early evolution of symbiotic traits.</title>
        <authorList>
            <person name="Miyauchi S."/>
            <person name="Kiss E."/>
            <person name="Kuo A."/>
            <person name="Drula E."/>
            <person name="Kohler A."/>
            <person name="Sanchez-Garcia M."/>
            <person name="Morin E."/>
            <person name="Andreopoulos B."/>
            <person name="Barry K.W."/>
            <person name="Bonito G."/>
            <person name="Buee M."/>
            <person name="Carver A."/>
            <person name="Chen C."/>
            <person name="Cichocki N."/>
            <person name="Clum A."/>
            <person name="Culley D."/>
            <person name="Crous P.W."/>
            <person name="Fauchery L."/>
            <person name="Girlanda M."/>
            <person name="Hayes R.D."/>
            <person name="Keri Z."/>
            <person name="LaButti K."/>
            <person name="Lipzen A."/>
            <person name="Lombard V."/>
            <person name="Magnuson J."/>
            <person name="Maillard F."/>
            <person name="Murat C."/>
            <person name="Nolan M."/>
            <person name="Ohm R.A."/>
            <person name="Pangilinan J."/>
            <person name="Pereira M.F."/>
            <person name="Perotto S."/>
            <person name="Peter M."/>
            <person name="Pfister S."/>
            <person name="Riley R."/>
            <person name="Sitrit Y."/>
            <person name="Stielow J.B."/>
            <person name="Szollosi G."/>
            <person name="Zifcakova L."/>
            <person name="Stursova M."/>
            <person name="Spatafora J.W."/>
            <person name="Tedersoo L."/>
            <person name="Vaario L.M."/>
            <person name="Yamada A."/>
            <person name="Yan M."/>
            <person name="Wang P."/>
            <person name="Xu J."/>
            <person name="Bruns T."/>
            <person name="Baldrian P."/>
            <person name="Vilgalys R."/>
            <person name="Dunand C."/>
            <person name="Henrissat B."/>
            <person name="Grigoriev I.V."/>
            <person name="Hibbett D."/>
            <person name="Nagy L.G."/>
            <person name="Martin F.M."/>
        </authorList>
    </citation>
    <scope>NUCLEOTIDE SEQUENCE</scope>
    <source>
        <strain evidence="5">BED1</strain>
    </source>
</reference>
<comment type="caution">
    <text evidence="5">The sequence shown here is derived from an EMBL/GenBank/DDBJ whole genome shotgun (WGS) entry which is preliminary data.</text>
</comment>
<dbReference type="GO" id="GO:0016787">
    <property type="term" value="F:hydrolase activity"/>
    <property type="evidence" value="ECO:0007669"/>
    <property type="project" value="UniProtKB-KW"/>
</dbReference>
<evidence type="ECO:0000256" key="3">
    <source>
        <dbReference type="SAM" id="MobiDB-lite"/>
    </source>
</evidence>
<name>A0AAD4GG83_BOLED</name>
<dbReference type="InterPro" id="IPR000868">
    <property type="entry name" value="Isochorismatase-like_dom"/>
</dbReference>
<keyword evidence="2" id="KW-0378">Hydrolase</keyword>
<evidence type="ECO:0000313" key="6">
    <source>
        <dbReference type="Proteomes" id="UP001194468"/>
    </source>
</evidence>
<evidence type="ECO:0000259" key="4">
    <source>
        <dbReference type="Pfam" id="PF00857"/>
    </source>
</evidence>
<dbReference type="Pfam" id="PF00857">
    <property type="entry name" value="Isochorismatase"/>
    <property type="match status" value="1"/>
</dbReference>
<protein>
    <submittedName>
        <fullName evidence="5">Isochorismatase-like protein</fullName>
    </submittedName>
</protein>
<dbReference type="PANTHER" id="PTHR43540">
    <property type="entry name" value="PEROXYUREIDOACRYLATE/UREIDOACRYLATE AMIDOHYDROLASE-RELATED"/>
    <property type="match status" value="1"/>
</dbReference>
<evidence type="ECO:0000313" key="5">
    <source>
        <dbReference type="EMBL" id="KAF8442058.1"/>
    </source>
</evidence>
<reference evidence="5" key="1">
    <citation type="submission" date="2019-10" db="EMBL/GenBank/DDBJ databases">
        <authorList>
            <consortium name="DOE Joint Genome Institute"/>
            <person name="Kuo A."/>
            <person name="Miyauchi S."/>
            <person name="Kiss E."/>
            <person name="Drula E."/>
            <person name="Kohler A."/>
            <person name="Sanchez-Garcia M."/>
            <person name="Andreopoulos B."/>
            <person name="Barry K.W."/>
            <person name="Bonito G."/>
            <person name="Buee M."/>
            <person name="Carver A."/>
            <person name="Chen C."/>
            <person name="Cichocki N."/>
            <person name="Clum A."/>
            <person name="Culley D."/>
            <person name="Crous P.W."/>
            <person name="Fauchery L."/>
            <person name="Girlanda M."/>
            <person name="Hayes R."/>
            <person name="Keri Z."/>
            <person name="LaButti K."/>
            <person name="Lipzen A."/>
            <person name="Lombard V."/>
            <person name="Magnuson J."/>
            <person name="Maillard F."/>
            <person name="Morin E."/>
            <person name="Murat C."/>
            <person name="Nolan M."/>
            <person name="Ohm R."/>
            <person name="Pangilinan J."/>
            <person name="Pereira M."/>
            <person name="Perotto S."/>
            <person name="Peter M."/>
            <person name="Riley R."/>
            <person name="Sitrit Y."/>
            <person name="Stielow B."/>
            <person name="Szollosi G."/>
            <person name="Zifcakova L."/>
            <person name="Stursova M."/>
            <person name="Spatafora J.W."/>
            <person name="Tedersoo L."/>
            <person name="Vaario L.-M."/>
            <person name="Yamada A."/>
            <person name="Yan M."/>
            <person name="Wang P."/>
            <person name="Xu J."/>
            <person name="Bruns T."/>
            <person name="Baldrian P."/>
            <person name="Vilgalys R."/>
            <person name="Henrissat B."/>
            <person name="Grigoriev I.V."/>
            <person name="Hibbett D."/>
            <person name="Nagy L.G."/>
            <person name="Martin F.M."/>
        </authorList>
    </citation>
    <scope>NUCLEOTIDE SEQUENCE</scope>
    <source>
        <strain evidence="5">BED1</strain>
    </source>
</reference>
<sequence>MSPSQPQSYQSLTCRILLLIDVQVNLLRDPEQGGVPSAHTVRQNIQSILTQARSEKQPPRIIHVRNNGEPNDPDESNTPGWQLYFPPLPHEPVVDKKKNNAFAGTQLGDLIPKSAEVIVIGMQSDYCVRATCSAALGRGNEVFLIKGAHATLDRNEIWNDGSVTKAHVIEAEIEAELGEAGVIILDMKDLPDLFTDR</sequence>
<comment type="similarity">
    <text evidence="1">Belongs to the isochorismatase family.</text>
</comment>
<gene>
    <name evidence="5" type="ORF">L210DRAFT_3535676</name>
</gene>
<dbReference type="EMBL" id="WHUW01000009">
    <property type="protein sequence ID" value="KAF8442058.1"/>
    <property type="molecule type" value="Genomic_DNA"/>
</dbReference>
<dbReference type="SUPFAM" id="SSF52499">
    <property type="entry name" value="Isochorismatase-like hydrolases"/>
    <property type="match status" value="1"/>
</dbReference>
<dbReference type="Proteomes" id="UP001194468">
    <property type="component" value="Unassembled WGS sequence"/>
</dbReference>
<dbReference type="InterPro" id="IPR050272">
    <property type="entry name" value="Isochorismatase-like_hydrls"/>
</dbReference>
<dbReference type="InterPro" id="IPR036380">
    <property type="entry name" value="Isochorismatase-like_sf"/>
</dbReference>
<evidence type="ECO:0000256" key="1">
    <source>
        <dbReference type="ARBA" id="ARBA00006336"/>
    </source>
</evidence>
<feature type="domain" description="Isochorismatase-like" evidence="4">
    <location>
        <begin position="16"/>
        <end position="156"/>
    </location>
</feature>
<proteinExistence type="inferred from homology"/>
<dbReference type="AlphaFoldDB" id="A0AAD4GG83"/>
<dbReference type="Gene3D" id="3.40.50.850">
    <property type="entry name" value="Isochorismatase-like"/>
    <property type="match status" value="1"/>
</dbReference>
<organism evidence="5 6">
    <name type="scientific">Boletus edulis BED1</name>
    <dbReference type="NCBI Taxonomy" id="1328754"/>
    <lineage>
        <taxon>Eukaryota</taxon>
        <taxon>Fungi</taxon>
        <taxon>Dikarya</taxon>
        <taxon>Basidiomycota</taxon>
        <taxon>Agaricomycotina</taxon>
        <taxon>Agaricomycetes</taxon>
        <taxon>Agaricomycetidae</taxon>
        <taxon>Boletales</taxon>
        <taxon>Boletineae</taxon>
        <taxon>Boletaceae</taxon>
        <taxon>Boletoideae</taxon>
        <taxon>Boletus</taxon>
    </lineage>
</organism>
<accession>A0AAD4GG83</accession>